<protein>
    <submittedName>
        <fullName evidence="3">Uncharacterized protein</fullName>
    </submittedName>
</protein>
<feature type="coiled-coil region" evidence="1">
    <location>
        <begin position="75"/>
        <end position="113"/>
    </location>
</feature>
<reference evidence="3" key="1">
    <citation type="submission" date="2020-05" db="EMBL/GenBank/DDBJ databases">
        <authorList>
            <person name="Chiriac C."/>
            <person name="Salcher M."/>
            <person name="Ghai R."/>
            <person name="Kavagutti S V."/>
        </authorList>
    </citation>
    <scope>NUCLEOTIDE SEQUENCE</scope>
</reference>
<dbReference type="EMBL" id="LR798231">
    <property type="protein sequence ID" value="CAB5208757.1"/>
    <property type="molecule type" value="Genomic_DNA"/>
</dbReference>
<evidence type="ECO:0000313" key="2">
    <source>
        <dbReference type="EMBL" id="CAB4124717.1"/>
    </source>
</evidence>
<evidence type="ECO:0000256" key="1">
    <source>
        <dbReference type="SAM" id="Coils"/>
    </source>
</evidence>
<gene>
    <name evidence="3" type="ORF">UFOVP181_150</name>
    <name evidence="2" type="ORF">UFOVP57_12</name>
</gene>
<name>A0A6J7WGX9_9CAUD</name>
<keyword evidence="1" id="KW-0175">Coiled coil</keyword>
<sequence length="138" mass="16437">MNDRKEIVMTTKRVPLRKLIHGHDFVTVIENLKTFRAQFAEQEILYKAKVYFAMDNGEVNVAVRRPETDNELAKRIELERIAREAKLERKRIREEREKERAEKLKLVERAKAEADRADEIRHLRALARKLNLKAEDIF</sequence>
<evidence type="ECO:0000313" key="3">
    <source>
        <dbReference type="EMBL" id="CAB5208757.1"/>
    </source>
</evidence>
<proteinExistence type="predicted"/>
<accession>A0A6J7WGX9</accession>
<dbReference type="EMBL" id="LR796187">
    <property type="protein sequence ID" value="CAB4124717.1"/>
    <property type="molecule type" value="Genomic_DNA"/>
</dbReference>
<organism evidence="3">
    <name type="scientific">uncultured Caudovirales phage</name>
    <dbReference type="NCBI Taxonomy" id="2100421"/>
    <lineage>
        <taxon>Viruses</taxon>
        <taxon>Duplodnaviria</taxon>
        <taxon>Heunggongvirae</taxon>
        <taxon>Uroviricota</taxon>
        <taxon>Caudoviricetes</taxon>
        <taxon>Peduoviridae</taxon>
        <taxon>Maltschvirus</taxon>
        <taxon>Maltschvirus maltsch</taxon>
    </lineage>
</organism>